<comment type="caution">
    <text evidence="7">The sequence shown here is derived from an EMBL/GenBank/DDBJ whole genome shotgun (WGS) entry which is preliminary data.</text>
</comment>
<dbReference type="InterPro" id="IPR036971">
    <property type="entry name" value="PDEase_catalytic_dom_sf"/>
</dbReference>
<dbReference type="EMBL" id="CAEFZW010000005">
    <property type="protein sequence ID" value="CAB4254835.1"/>
    <property type="molecule type" value="Genomic_DNA"/>
</dbReference>
<evidence type="ECO:0000313" key="8">
    <source>
        <dbReference type="Proteomes" id="UP000644660"/>
    </source>
</evidence>
<feature type="binding site" evidence="4">
    <location>
        <position position="275"/>
    </location>
    <ligand>
        <name>Zn(2+)</name>
        <dbReference type="ChEBI" id="CHEBI:29105"/>
        <label>1</label>
    </ligand>
</feature>
<dbReference type="InterPro" id="IPR003607">
    <property type="entry name" value="HD/PDEase_dom"/>
</dbReference>
<evidence type="ECO:0000256" key="4">
    <source>
        <dbReference type="PIRSR" id="PIRSR623088-3"/>
    </source>
</evidence>
<name>A0A8H2VG20_9SACH</name>
<dbReference type="Proteomes" id="UP000644660">
    <property type="component" value="Unassembled WGS sequence"/>
</dbReference>
<keyword evidence="8" id="KW-1185">Reference proteome</keyword>
<feature type="binding site" evidence="4">
    <location>
        <position position="308"/>
    </location>
    <ligand>
        <name>Zn(2+)</name>
        <dbReference type="ChEBI" id="CHEBI:29105"/>
        <label>1</label>
    </ligand>
</feature>
<dbReference type="SUPFAM" id="SSF109604">
    <property type="entry name" value="HD-domain/PDEase-like"/>
    <property type="match status" value="1"/>
</dbReference>
<dbReference type="PANTHER" id="PTHR11347">
    <property type="entry name" value="CYCLIC NUCLEOTIDE PHOSPHODIESTERASE"/>
    <property type="match status" value="1"/>
</dbReference>
<dbReference type="GeneID" id="64857855"/>
<evidence type="ECO:0000256" key="3">
    <source>
        <dbReference type="PIRSR" id="PIRSR623088-1"/>
    </source>
</evidence>
<dbReference type="GO" id="GO:0007165">
    <property type="term" value="P:signal transduction"/>
    <property type="evidence" value="ECO:0007669"/>
    <property type="project" value="InterPro"/>
</dbReference>
<dbReference type="AlphaFoldDB" id="A0A8H2VG20"/>
<gene>
    <name evidence="7" type="ORF">KABA2_05S02310</name>
</gene>
<dbReference type="Pfam" id="PF00233">
    <property type="entry name" value="PDEase_I"/>
    <property type="match status" value="1"/>
</dbReference>
<keyword evidence="1 4" id="KW-0479">Metal-binding</keyword>
<evidence type="ECO:0000313" key="7">
    <source>
        <dbReference type="EMBL" id="CAB4254835.1"/>
    </source>
</evidence>
<comment type="similarity">
    <text evidence="5">Belongs to the cyclic nucleotide phosphodiesterase family.</text>
</comment>
<proteinExistence type="inferred from homology"/>
<protein>
    <recommendedName>
        <fullName evidence="5">Phosphodiesterase</fullName>
        <ecNumber evidence="5">3.1.4.-</ecNumber>
    </recommendedName>
</protein>
<organism evidence="7 8">
    <name type="scientific">Maudiozyma barnettii</name>
    <dbReference type="NCBI Taxonomy" id="61262"/>
    <lineage>
        <taxon>Eukaryota</taxon>
        <taxon>Fungi</taxon>
        <taxon>Dikarya</taxon>
        <taxon>Ascomycota</taxon>
        <taxon>Saccharomycotina</taxon>
        <taxon>Saccharomycetes</taxon>
        <taxon>Saccharomycetales</taxon>
        <taxon>Saccharomycetaceae</taxon>
        <taxon>Maudiozyma</taxon>
    </lineage>
</organism>
<keyword evidence="2 5" id="KW-0378">Hydrolase</keyword>
<dbReference type="GO" id="GO:0046872">
    <property type="term" value="F:metal ion binding"/>
    <property type="evidence" value="ECO:0007669"/>
    <property type="project" value="UniProtKB-KW"/>
</dbReference>
<dbReference type="InterPro" id="IPR002073">
    <property type="entry name" value="PDEase_catalytic_dom"/>
</dbReference>
<feature type="active site" description="Proton donor" evidence="3">
    <location>
        <position position="271"/>
    </location>
</feature>
<dbReference type="InterPro" id="IPR023088">
    <property type="entry name" value="PDEase"/>
</dbReference>
<dbReference type="Gene3D" id="1.10.1300.10">
    <property type="entry name" value="3'5'-cyclic nucleotide phosphodiesterase, catalytic domain"/>
    <property type="match status" value="1"/>
</dbReference>
<dbReference type="EC" id="3.1.4.-" evidence="5"/>
<accession>A0A8H2VG20</accession>
<feature type="binding site" evidence="4">
    <location>
        <position position="408"/>
    </location>
    <ligand>
        <name>Zn(2+)</name>
        <dbReference type="ChEBI" id="CHEBI:29105"/>
        <label>1</label>
    </ligand>
</feature>
<reference evidence="7 8" key="1">
    <citation type="submission" date="2020-05" db="EMBL/GenBank/DDBJ databases">
        <authorList>
            <person name="Casaregola S."/>
            <person name="Devillers H."/>
            <person name="Grondin C."/>
        </authorList>
    </citation>
    <scope>NUCLEOTIDE SEQUENCE [LARGE SCALE GENOMIC DNA]</scope>
    <source>
        <strain evidence="7 8">CLIB 1767</strain>
    </source>
</reference>
<dbReference type="InterPro" id="IPR023174">
    <property type="entry name" value="PDEase_CS"/>
</dbReference>
<feature type="binding site" evidence="4">
    <location>
        <position position="309"/>
    </location>
    <ligand>
        <name>Zn(2+)</name>
        <dbReference type="ChEBI" id="CHEBI:29105"/>
        <label>1</label>
    </ligand>
</feature>
<evidence type="ECO:0000259" key="6">
    <source>
        <dbReference type="PROSITE" id="PS51845"/>
    </source>
</evidence>
<dbReference type="CDD" id="cd00077">
    <property type="entry name" value="HDc"/>
    <property type="match status" value="1"/>
</dbReference>
<evidence type="ECO:0000256" key="1">
    <source>
        <dbReference type="ARBA" id="ARBA00022723"/>
    </source>
</evidence>
<dbReference type="PROSITE" id="PS00126">
    <property type="entry name" value="PDEASE_I_1"/>
    <property type="match status" value="1"/>
</dbReference>
<dbReference type="GO" id="GO:0004114">
    <property type="term" value="F:3',5'-cyclic-nucleotide phosphodiesterase activity"/>
    <property type="evidence" value="ECO:0007669"/>
    <property type="project" value="InterPro"/>
</dbReference>
<dbReference type="PROSITE" id="PS51845">
    <property type="entry name" value="PDEASE_I_2"/>
    <property type="match status" value="1"/>
</dbReference>
<dbReference type="OrthoDB" id="546632at2759"/>
<evidence type="ECO:0000256" key="5">
    <source>
        <dbReference type="RuleBase" id="RU363067"/>
    </source>
</evidence>
<comment type="cofactor">
    <cofactor evidence="5">
        <name>a divalent metal cation</name>
        <dbReference type="ChEBI" id="CHEBI:60240"/>
    </cofactor>
    <text evidence="5">Binds 2 divalent metal cations per subunit. Site 1 may preferentially bind zinc ions, while site 2 has a preference for magnesium and/or manganese ions.</text>
</comment>
<dbReference type="SMART" id="SM00471">
    <property type="entry name" value="HDc"/>
    <property type="match status" value="1"/>
</dbReference>
<feature type="binding site" evidence="4">
    <location>
        <position position="309"/>
    </location>
    <ligand>
        <name>Zn(2+)</name>
        <dbReference type="ChEBI" id="CHEBI:29105"/>
        <label>2</label>
    </ligand>
</feature>
<dbReference type="PRINTS" id="PR00387">
    <property type="entry name" value="PDIESTERASE1"/>
</dbReference>
<sequence length="548" mass="63582">MSTLFLIGNVDITGTATESNKNDDFTTMLSALEDTTTNYDNLFQRKLILPDLDSLLWRIYSDRLLPLPNNLNYETGISLVVYHSDKILPQMNIRQMNHLFKQYFATLNICFIDISIMDNSTNNYMNILHDIQDDLAITRNRVLKMNHWMNHSATSCSSSVYSMMRQFNAYNDVSIKDREPIPRVIRNIDFQRLLTQPDELILENDEEKKYLDLLSTWNFSALNLNTIELIKCGFYLIRKLSKLANVPITDNKLYLLLITVELSYHQINKFHNFRHCIDVMQACWQICEYIIPENHMTKLLLALAATGHDIGHPGTNNSLFINSNNELTKNTSILESFHYNIFNHILGNHWSKINSITTAGSTNNLIEKGILATDMSLHSSYVEILTQKKDKSEFTMTELISIIVKAADISNVTRPLNISAKWALLITLEFGDCALLQNFYKGENNPNNDVNCFELLKTHPCKEHLTKADNIDMDTEIEIYELLHQMNFDIDNLLKKYPMIPNGQIFFIDTFAYKFFNKLSEVFPNLKFLVDTIVENKNYWVQKKEEQK</sequence>
<feature type="domain" description="PDEase" evidence="6">
    <location>
        <begin position="192"/>
        <end position="547"/>
    </location>
</feature>
<dbReference type="RefSeq" id="XP_041406679.1">
    <property type="nucleotide sequence ID" value="XM_041550745.1"/>
</dbReference>
<evidence type="ECO:0000256" key="2">
    <source>
        <dbReference type="ARBA" id="ARBA00022801"/>
    </source>
</evidence>